<dbReference type="NCBIfam" id="TIGR03413">
    <property type="entry name" value="GSH_gloB"/>
    <property type="match status" value="1"/>
</dbReference>
<protein>
    <recommendedName>
        <fullName evidence="7">Hydroxyacylglutathione hydrolase</fullName>
        <ecNumber evidence="7">3.1.2.6</ecNumber>
    </recommendedName>
    <alternativeName>
        <fullName evidence="7">Glyoxalase II</fullName>
        <shortName evidence="7">Glx II</shortName>
    </alternativeName>
</protein>
<dbReference type="InterPro" id="IPR032282">
    <property type="entry name" value="HAGH_C"/>
</dbReference>
<dbReference type="GO" id="GO:0019243">
    <property type="term" value="P:methylglyoxal catabolic process to D-lactate via S-lactoyl-glutathione"/>
    <property type="evidence" value="ECO:0007669"/>
    <property type="project" value="UniProtKB-UniRule"/>
</dbReference>
<comment type="function">
    <text evidence="7">Thiolesterase that catalyzes the hydrolysis of S-D-lactoyl-glutathione to form glutathione and D-lactic acid.</text>
</comment>
<comment type="similarity">
    <text evidence="3 7">Belongs to the metallo-beta-lactamase superfamily. Glyoxalase II family.</text>
</comment>
<comment type="pathway">
    <text evidence="2 7">Secondary metabolite metabolism; methylglyoxal degradation; (R)-lactate from methylglyoxal: step 2/2.</text>
</comment>
<evidence type="ECO:0000256" key="6">
    <source>
        <dbReference type="ARBA" id="ARBA00022833"/>
    </source>
</evidence>
<feature type="binding site" evidence="7">
    <location>
        <position position="58"/>
    </location>
    <ligand>
        <name>Zn(2+)</name>
        <dbReference type="ChEBI" id="CHEBI:29105"/>
        <label>1</label>
    </ligand>
</feature>
<feature type="binding site" evidence="7">
    <location>
        <position position="60"/>
    </location>
    <ligand>
        <name>Zn(2+)</name>
        <dbReference type="ChEBI" id="CHEBI:29105"/>
        <label>2</label>
    </ligand>
</feature>
<dbReference type="PIRSF" id="PIRSF005457">
    <property type="entry name" value="Glx"/>
    <property type="match status" value="1"/>
</dbReference>
<evidence type="ECO:0000313" key="9">
    <source>
        <dbReference type="EMBL" id="WDI33148.1"/>
    </source>
</evidence>
<proteinExistence type="inferred from homology"/>
<dbReference type="KEGG" id="hfl:PUV54_08055"/>
<name>A0AAF0CH85_9PROT</name>
<dbReference type="Pfam" id="PF00753">
    <property type="entry name" value="Lactamase_B"/>
    <property type="match status" value="1"/>
</dbReference>
<dbReference type="InterPro" id="IPR017782">
    <property type="entry name" value="Hydroxyacylglutathione_Hdrlase"/>
</dbReference>
<dbReference type="CDD" id="cd07723">
    <property type="entry name" value="hydroxyacylglutathione_hydrolase_MBL-fold"/>
    <property type="match status" value="1"/>
</dbReference>
<dbReference type="SMART" id="SM00849">
    <property type="entry name" value="Lactamase_B"/>
    <property type="match status" value="1"/>
</dbReference>
<evidence type="ECO:0000256" key="3">
    <source>
        <dbReference type="ARBA" id="ARBA00006759"/>
    </source>
</evidence>
<evidence type="ECO:0000256" key="5">
    <source>
        <dbReference type="ARBA" id="ARBA00022801"/>
    </source>
</evidence>
<dbReference type="InterPro" id="IPR001279">
    <property type="entry name" value="Metallo-B-lactamas"/>
</dbReference>
<evidence type="ECO:0000256" key="7">
    <source>
        <dbReference type="HAMAP-Rule" id="MF_01374"/>
    </source>
</evidence>
<dbReference type="RefSeq" id="WP_274495112.1">
    <property type="nucleotide sequence ID" value="NZ_CP118166.1"/>
</dbReference>
<feature type="binding site" evidence="7">
    <location>
        <position position="133"/>
    </location>
    <ligand>
        <name>Zn(2+)</name>
        <dbReference type="ChEBI" id="CHEBI:29105"/>
        <label>2</label>
    </ligand>
</feature>
<dbReference type="Pfam" id="PF16123">
    <property type="entry name" value="HAGH_C"/>
    <property type="match status" value="1"/>
</dbReference>
<feature type="binding site" evidence="7">
    <location>
        <position position="56"/>
    </location>
    <ligand>
        <name>Zn(2+)</name>
        <dbReference type="ChEBI" id="CHEBI:29105"/>
        <label>1</label>
    </ligand>
</feature>
<feature type="binding site" evidence="7">
    <location>
        <position position="61"/>
    </location>
    <ligand>
        <name>Zn(2+)</name>
        <dbReference type="ChEBI" id="CHEBI:29105"/>
        <label>2</label>
    </ligand>
</feature>
<dbReference type="PANTHER" id="PTHR43705">
    <property type="entry name" value="HYDROXYACYLGLUTATHIONE HYDROLASE"/>
    <property type="match status" value="1"/>
</dbReference>
<comment type="subunit">
    <text evidence="7">Monomer.</text>
</comment>
<organism evidence="9 10">
    <name type="scientific">Hyphococcus flavus</name>
    <dbReference type="NCBI Taxonomy" id="1866326"/>
    <lineage>
        <taxon>Bacteria</taxon>
        <taxon>Pseudomonadati</taxon>
        <taxon>Pseudomonadota</taxon>
        <taxon>Alphaproteobacteria</taxon>
        <taxon>Parvularculales</taxon>
        <taxon>Parvularculaceae</taxon>
        <taxon>Hyphococcus</taxon>
    </lineage>
</organism>
<accession>A0AAF0CH85</accession>
<dbReference type="InterPro" id="IPR050110">
    <property type="entry name" value="Glyoxalase_II_hydrolase"/>
</dbReference>
<dbReference type="Gene3D" id="3.60.15.10">
    <property type="entry name" value="Ribonuclease Z/Hydroxyacylglutathione hydrolase-like"/>
    <property type="match status" value="1"/>
</dbReference>
<dbReference type="InterPro" id="IPR035680">
    <property type="entry name" value="Clx_II_MBL"/>
</dbReference>
<evidence type="ECO:0000313" key="10">
    <source>
        <dbReference type="Proteomes" id="UP001214043"/>
    </source>
</evidence>
<evidence type="ECO:0000256" key="1">
    <source>
        <dbReference type="ARBA" id="ARBA00001623"/>
    </source>
</evidence>
<comment type="cofactor">
    <cofactor evidence="7">
        <name>Zn(2+)</name>
        <dbReference type="ChEBI" id="CHEBI:29105"/>
    </cofactor>
    <text evidence="7">Binds 2 Zn(2+) ions per subunit.</text>
</comment>
<dbReference type="AlphaFoldDB" id="A0AAF0CH85"/>
<keyword evidence="6 7" id="KW-0862">Zinc</keyword>
<feature type="binding site" evidence="7">
    <location>
        <position position="171"/>
    </location>
    <ligand>
        <name>Zn(2+)</name>
        <dbReference type="ChEBI" id="CHEBI:29105"/>
        <label>2</label>
    </ligand>
</feature>
<dbReference type="EMBL" id="CP118166">
    <property type="protein sequence ID" value="WDI33148.1"/>
    <property type="molecule type" value="Genomic_DNA"/>
</dbReference>
<dbReference type="HAMAP" id="MF_01374">
    <property type="entry name" value="Glyoxalase_2"/>
    <property type="match status" value="1"/>
</dbReference>
<dbReference type="EC" id="3.1.2.6" evidence="7"/>
<keyword evidence="5 7" id="KW-0378">Hydrolase</keyword>
<sequence length="255" mass="28149">MAIEIRQFPCLKDNYGFLIRDRSSGLTASIDTPDAAEINRQLDNAGWRLTHILNTHWHPDHAGGNIALKKKWGCEIIGPRAEADKIPSIDCEVGDDDIVNLGRSEAKVFDTPGHTLGHIIYHFADDGAAFVGDTVFALGCGRLCEGTPAQMWNSLQKIIALPPETKLYCAHEYTQANAKFALSIDPENKNLKERANEIDKMRLANKPTVPTVLSLELETNPFLRAGNEQLQNAINMNNAGAVESFAKIRALKDVF</sequence>
<feature type="domain" description="Metallo-beta-lactamase" evidence="8">
    <location>
        <begin position="13"/>
        <end position="171"/>
    </location>
</feature>
<feature type="binding site" evidence="7">
    <location>
        <position position="133"/>
    </location>
    <ligand>
        <name>Zn(2+)</name>
        <dbReference type="ChEBI" id="CHEBI:29105"/>
        <label>1</label>
    </ligand>
</feature>
<gene>
    <name evidence="7 9" type="primary">gloB</name>
    <name evidence="9" type="ORF">PUV54_08055</name>
</gene>
<dbReference type="PANTHER" id="PTHR43705:SF1">
    <property type="entry name" value="HYDROXYACYLGLUTATHIONE HYDROLASE GLOB"/>
    <property type="match status" value="1"/>
</dbReference>
<dbReference type="InterPro" id="IPR036866">
    <property type="entry name" value="RibonucZ/Hydroxyglut_hydro"/>
</dbReference>
<dbReference type="Proteomes" id="UP001214043">
    <property type="component" value="Chromosome"/>
</dbReference>
<evidence type="ECO:0000259" key="8">
    <source>
        <dbReference type="SMART" id="SM00849"/>
    </source>
</evidence>
<evidence type="ECO:0000256" key="4">
    <source>
        <dbReference type="ARBA" id="ARBA00022723"/>
    </source>
</evidence>
<dbReference type="SUPFAM" id="SSF56281">
    <property type="entry name" value="Metallo-hydrolase/oxidoreductase"/>
    <property type="match status" value="1"/>
</dbReference>
<reference evidence="9" key="1">
    <citation type="submission" date="2023-02" db="EMBL/GenBank/DDBJ databases">
        <title>Genome sequence of Hyphococcus flavus.</title>
        <authorList>
            <person name="Rong J.-C."/>
            <person name="Zhao Q."/>
            <person name="Yi M."/>
            <person name="Wu J.-Y."/>
        </authorList>
    </citation>
    <scope>NUCLEOTIDE SEQUENCE</scope>
    <source>
        <strain evidence="9">MCCC 1K03223</strain>
    </source>
</reference>
<feature type="binding site" evidence="7">
    <location>
        <position position="114"/>
    </location>
    <ligand>
        <name>Zn(2+)</name>
        <dbReference type="ChEBI" id="CHEBI:29105"/>
        <label>1</label>
    </ligand>
</feature>
<keyword evidence="4 7" id="KW-0479">Metal-binding</keyword>
<keyword evidence="10" id="KW-1185">Reference proteome</keyword>
<comment type="catalytic activity">
    <reaction evidence="1 7">
        <text>an S-(2-hydroxyacyl)glutathione + H2O = a 2-hydroxy carboxylate + glutathione + H(+)</text>
        <dbReference type="Rhea" id="RHEA:21864"/>
        <dbReference type="ChEBI" id="CHEBI:15377"/>
        <dbReference type="ChEBI" id="CHEBI:15378"/>
        <dbReference type="ChEBI" id="CHEBI:57925"/>
        <dbReference type="ChEBI" id="CHEBI:58896"/>
        <dbReference type="ChEBI" id="CHEBI:71261"/>
        <dbReference type="EC" id="3.1.2.6"/>
    </reaction>
</comment>
<dbReference type="GO" id="GO:0004416">
    <property type="term" value="F:hydroxyacylglutathione hydrolase activity"/>
    <property type="evidence" value="ECO:0007669"/>
    <property type="project" value="UniProtKB-UniRule"/>
</dbReference>
<evidence type="ECO:0000256" key="2">
    <source>
        <dbReference type="ARBA" id="ARBA00004963"/>
    </source>
</evidence>
<dbReference type="GO" id="GO:0046872">
    <property type="term" value="F:metal ion binding"/>
    <property type="evidence" value="ECO:0007669"/>
    <property type="project" value="UniProtKB-KW"/>
</dbReference>